<dbReference type="Ensembl" id="ENSUAMT00000017586.1">
    <property type="protein sequence ID" value="ENSUAMP00000015690.1"/>
    <property type="gene ID" value="ENSUAMG00000012546.1"/>
</dbReference>
<dbReference type="AlphaFoldDB" id="A0A452RAR5"/>
<accession>A0A452RAR5</accession>
<name>A0A452RAR5_URSAM</name>
<keyword evidence="2" id="KW-1185">Reference proteome</keyword>
<dbReference type="Proteomes" id="UP000291022">
    <property type="component" value="Unassembled WGS sequence"/>
</dbReference>
<reference evidence="1" key="2">
    <citation type="submission" date="2025-08" db="UniProtKB">
        <authorList>
            <consortium name="Ensembl"/>
        </authorList>
    </citation>
    <scope>IDENTIFICATION</scope>
</reference>
<evidence type="ECO:0000313" key="2">
    <source>
        <dbReference type="Proteomes" id="UP000291022"/>
    </source>
</evidence>
<dbReference type="OMA" id="RAWHMSS"/>
<protein>
    <submittedName>
        <fullName evidence="1">Uncharacterized protein</fullName>
    </submittedName>
</protein>
<reference evidence="1" key="3">
    <citation type="submission" date="2025-09" db="UniProtKB">
        <authorList>
            <consortium name="Ensembl"/>
        </authorList>
    </citation>
    <scope>IDENTIFICATION</scope>
</reference>
<reference evidence="2" key="1">
    <citation type="submission" date="2016-06" db="EMBL/GenBank/DDBJ databases">
        <title>De novo assembly and RNA-Seq shows season-dependent expression and editing in black bear kidneys.</title>
        <authorList>
            <person name="Korstanje R."/>
            <person name="Srivastava A."/>
            <person name="Sarsani V.K."/>
            <person name="Sheehan S.M."/>
            <person name="Seger R.L."/>
            <person name="Barter M.E."/>
            <person name="Lindqvist C."/>
            <person name="Brody L.C."/>
            <person name="Mullikin J.C."/>
        </authorList>
    </citation>
    <scope>NUCLEOTIDE SEQUENCE [LARGE SCALE GENOMIC DNA]</scope>
</reference>
<organism evidence="1 2">
    <name type="scientific">Ursus americanus</name>
    <name type="common">American black bear</name>
    <name type="synonym">Euarctos americanus</name>
    <dbReference type="NCBI Taxonomy" id="9643"/>
    <lineage>
        <taxon>Eukaryota</taxon>
        <taxon>Metazoa</taxon>
        <taxon>Chordata</taxon>
        <taxon>Craniata</taxon>
        <taxon>Vertebrata</taxon>
        <taxon>Euteleostomi</taxon>
        <taxon>Mammalia</taxon>
        <taxon>Eutheria</taxon>
        <taxon>Laurasiatheria</taxon>
        <taxon>Carnivora</taxon>
        <taxon>Caniformia</taxon>
        <taxon>Ursidae</taxon>
        <taxon>Ursus</taxon>
    </lineage>
</organism>
<proteinExistence type="predicted"/>
<evidence type="ECO:0000313" key="1">
    <source>
        <dbReference type="Ensembl" id="ENSUAMP00000015690.1"/>
    </source>
</evidence>
<dbReference type="GeneTree" id="ENSGT01030000236091"/>
<sequence>AWHLVLFTENSGLQPSRAGGCLRNAPRAWELPSRRRCFHHFFHCVDTVSFPVCPDPQLSPLLCIFFTAQLAVRR</sequence>